<gene>
    <name evidence="2" type="ORF">O181_107134</name>
</gene>
<evidence type="ECO:0000313" key="2">
    <source>
        <dbReference type="EMBL" id="MBW0567419.1"/>
    </source>
</evidence>
<feature type="region of interest" description="Disordered" evidence="1">
    <location>
        <begin position="59"/>
        <end position="84"/>
    </location>
</feature>
<dbReference type="Proteomes" id="UP000765509">
    <property type="component" value="Unassembled WGS sequence"/>
</dbReference>
<comment type="caution">
    <text evidence="2">The sequence shown here is derived from an EMBL/GenBank/DDBJ whole genome shotgun (WGS) entry which is preliminary data.</text>
</comment>
<keyword evidence="3" id="KW-1185">Reference proteome</keyword>
<dbReference type="EMBL" id="AVOT02080841">
    <property type="protein sequence ID" value="MBW0567419.1"/>
    <property type="molecule type" value="Genomic_DNA"/>
</dbReference>
<evidence type="ECO:0000313" key="3">
    <source>
        <dbReference type="Proteomes" id="UP000765509"/>
    </source>
</evidence>
<reference evidence="2" key="1">
    <citation type="submission" date="2021-03" db="EMBL/GenBank/DDBJ databases">
        <title>Draft genome sequence of rust myrtle Austropuccinia psidii MF-1, a brazilian biotype.</title>
        <authorList>
            <person name="Quecine M.C."/>
            <person name="Pachon D.M.R."/>
            <person name="Bonatelli M.L."/>
            <person name="Correr F.H."/>
            <person name="Franceschini L.M."/>
            <person name="Leite T.F."/>
            <person name="Margarido G.R.A."/>
            <person name="Almeida C.A."/>
            <person name="Ferrarezi J.A."/>
            <person name="Labate C.A."/>
        </authorList>
    </citation>
    <scope>NUCLEOTIDE SEQUENCE</scope>
    <source>
        <strain evidence="2">MF-1</strain>
    </source>
</reference>
<organism evidence="2 3">
    <name type="scientific">Austropuccinia psidii MF-1</name>
    <dbReference type="NCBI Taxonomy" id="1389203"/>
    <lineage>
        <taxon>Eukaryota</taxon>
        <taxon>Fungi</taxon>
        <taxon>Dikarya</taxon>
        <taxon>Basidiomycota</taxon>
        <taxon>Pucciniomycotina</taxon>
        <taxon>Pucciniomycetes</taxon>
        <taxon>Pucciniales</taxon>
        <taxon>Sphaerophragmiaceae</taxon>
        <taxon>Austropuccinia</taxon>
    </lineage>
</organism>
<dbReference type="AlphaFoldDB" id="A0A9Q3JSK7"/>
<proteinExistence type="predicted"/>
<protein>
    <submittedName>
        <fullName evidence="2">Uncharacterized protein</fullName>
    </submittedName>
</protein>
<dbReference type="OrthoDB" id="8194903at2759"/>
<dbReference type="PROSITE" id="PS51257">
    <property type="entry name" value="PROKAR_LIPOPROTEIN"/>
    <property type="match status" value="1"/>
</dbReference>
<sequence>MELCTCRSCSLLTCTQPHGPVPCQFISSCNKRKHEKNDLINSQNTLSLLPRQMILYAPNPSPDDLTNDAATDSNTKTENEEAESVVDSETSLPVLIGLFICWLNLFCALSWQNCWLVYKFIEEIISASKIDNISRHQRMKDLRTMKKSLLLHPELDAFVCCPMCFSMYTGLDVPMNCTYKSLGGNSCNANLFKARTNFSAIRDKGIAPRQSSEIQMNELSVINNPIRIYYTHGIRKWTEWLLKIENIEDKMDEWNEKIIRTRGTMDIQQGLAWKSLSWSPLNANDVKPLQLVFSILVDWFNPWGNKISGKQQSLGLILLNCLNLPPQLRNKPSFSLLYAIIPGPNAPNIITISNCLKLLVDELLVLKDGFEAFTAQNPCGRKIYIQVLPIRGDLLAVHKVVGFGSPAASQFCGWCQANLKELTLMKIGLKRTGLDVLDAAKSWLVLKTLKEQEEIQRRTGVRWSELNRLPYRIPNMHVALGVMHNWLEGALAEHF</sequence>
<accession>A0A9Q3JSK7</accession>
<name>A0A9Q3JSK7_9BASI</name>
<evidence type="ECO:0000256" key="1">
    <source>
        <dbReference type="SAM" id="MobiDB-lite"/>
    </source>
</evidence>